<dbReference type="InterPro" id="IPR016024">
    <property type="entry name" value="ARM-type_fold"/>
</dbReference>
<dbReference type="eggNOG" id="KOG1488">
    <property type="taxonomic scope" value="Eukaryota"/>
</dbReference>
<dbReference type="GO" id="GO:0010608">
    <property type="term" value="P:post-transcriptional regulation of gene expression"/>
    <property type="evidence" value="ECO:0000318"/>
    <property type="project" value="GO_Central"/>
</dbReference>
<dbReference type="PROSITE" id="PS50302">
    <property type="entry name" value="PUM"/>
    <property type="match status" value="4"/>
</dbReference>
<evidence type="ECO:0000256" key="1">
    <source>
        <dbReference type="ARBA" id="ARBA00022737"/>
    </source>
</evidence>
<proteinExistence type="predicted"/>
<dbReference type="PANTHER" id="PTHR12537">
    <property type="entry name" value="RNA BINDING PROTEIN PUMILIO-RELATED"/>
    <property type="match status" value="1"/>
</dbReference>
<dbReference type="GO" id="GO:0005737">
    <property type="term" value="C:cytoplasm"/>
    <property type="evidence" value="ECO:0000318"/>
    <property type="project" value="GO_Central"/>
</dbReference>
<sequence length="651" mass="72282">MCSIKPSGTTTISSNCSNNAMGDAKTASQRRLCETDSSVRHLTEELNALKLLVEKQQNEIETQRRDLSLKSKHIVKLTQAISNGERSSSMINAPHLLSNDLKARNFSSNLLQNKNGVSGSDDLSLSYSAKALSNKTNYLVGDSLEVPNETASLCGHRNFSLEGASSSSKDPVSFISDHFGRENCFNPSSSSGRDNKLSLVSVQNGFWQSSTHAPPVAESPLSNSLTGSDTFPFRSRGAAPSVTAKPFSPQLVSPRGFGKQLYSGTTSRSNAFEDHFGQSHASTNSPNHMKPTTNLRAIWNGNATPETSVEDPVLKDGAAKYRKLSERNAVYDWKQKLKVAAPAIKHSIIDTILEQAYPLMLNRFGNFLVQRCFEHGWPQHVRAIGETILGHALQLATDPFGCHVVQKALDNVTEDIKLAILDELFVHIGSTITHHYACHVWQKLFEVRWSECGSNLMTRVNDALRGKWAEIALGENGSLVVQNMFENCVEEDKRECIEEVISNLDTIARGQWGNWVIQHMLENGHPKDLDRVTTLLLAKAADYSVDQYASKVIEKAIKIGSNNFIPRYLTQVTTTRVNRTRQPLVDIASDQYGNYLVQQILQVAQPQEKEVVVRHIKKHMVSLRGSKYGQKVAFMVEKLKNQTFVNTQTTL</sequence>
<evidence type="ECO:0000313" key="7">
    <source>
        <dbReference type="JaponicusDB" id="SJAG_00759"/>
    </source>
</evidence>
<dbReference type="HOGENOM" id="CLU_009803_1_0_1"/>
<keyword evidence="3" id="KW-0175">Coiled coil</keyword>
<dbReference type="InterPro" id="IPR011989">
    <property type="entry name" value="ARM-like"/>
</dbReference>
<feature type="compositionally biased region" description="Polar residues" evidence="4">
    <location>
        <begin position="220"/>
        <end position="229"/>
    </location>
</feature>
<dbReference type="InterPro" id="IPR001313">
    <property type="entry name" value="Pumilio_RNA-bd_rpt"/>
</dbReference>
<feature type="region of interest" description="Disordered" evidence="4">
    <location>
        <begin position="209"/>
        <end position="229"/>
    </location>
</feature>
<feature type="repeat" description="Pumilio" evidence="2">
    <location>
        <begin position="351"/>
        <end position="386"/>
    </location>
</feature>
<name>B6JWI4_SCHJY</name>
<keyword evidence="8" id="KW-1185">Reference proteome</keyword>
<dbReference type="PANTHER" id="PTHR12537:SF48">
    <property type="entry name" value="MEIOTIC COILED-COIL PROTEIN 2"/>
    <property type="match status" value="1"/>
</dbReference>
<evidence type="ECO:0000313" key="8">
    <source>
        <dbReference type="Proteomes" id="UP000001744"/>
    </source>
</evidence>
<dbReference type="Pfam" id="PF00806">
    <property type="entry name" value="PUF"/>
    <property type="match status" value="7"/>
</dbReference>
<dbReference type="Gene3D" id="1.25.10.10">
    <property type="entry name" value="Leucine-rich Repeat Variant"/>
    <property type="match status" value="1"/>
</dbReference>
<dbReference type="JaponicusDB" id="SJAG_00759">
    <property type="gene designation" value="mpf2"/>
</dbReference>
<feature type="region of interest" description="Disordered" evidence="4">
    <location>
        <begin position="1"/>
        <end position="26"/>
    </location>
</feature>
<dbReference type="VEuPathDB" id="FungiDB:SJAG_00759"/>
<dbReference type="EMBL" id="KE651166">
    <property type="protein sequence ID" value="EEB05735.2"/>
    <property type="molecule type" value="Genomic_DNA"/>
</dbReference>
<feature type="domain" description="PUM-HD" evidence="5">
    <location>
        <begin position="290"/>
        <end position="640"/>
    </location>
</feature>
<dbReference type="SMART" id="SM00025">
    <property type="entry name" value="Pumilio"/>
    <property type="match status" value="7"/>
</dbReference>
<accession>B6JWI4</accession>
<organism evidence="6 8">
    <name type="scientific">Schizosaccharomyces japonicus (strain yFS275 / FY16936)</name>
    <name type="common">Fission yeast</name>
    <dbReference type="NCBI Taxonomy" id="402676"/>
    <lineage>
        <taxon>Eukaryota</taxon>
        <taxon>Fungi</taxon>
        <taxon>Dikarya</taxon>
        <taxon>Ascomycota</taxon>
        <taxon>Taphrinomycotina</taxon>
        <taxon>Schizosaccharomycetes</taxon>
        <taxon>Schizosaccharomycetales</taxon>
        <taxon>Schizosaccharomycetaceae</taxon>
        <taxon>Schizosaccharomyces</taxon>
    </lineage>
</organism>
<dbReference type="GO" id="GO:0003730">
    <property type="term" value="F:mRNA 3'-UTR binding"/>
    <property type="evidence" value="ECO:0000318"/>
    <property type="project" value="GO_Central"/>
</dbReference>
<dbReference type="InterPro" id="IPR033712">
    <property type="entry name" value="Pumilio_RNA-bd"/>
</dbReference>
<feature type="repeat" description="Pumilio" evidence="2">
    <location>
        <begin position="499"/>
        <end position="534"/>
    </location>
</feature>
<dbReference type="RefSeq" id="XP_002172028.2">
    <property type="nucleotide sequence ID" value="XM_002171992.2"/>
</dbReference>
<reference evidence="6 8" key="1">
    <citation type="journal article" date="2011" name="Science">
        <title>Comparative functional genomics of the fission yeasts.</title>
        <authorList>
            <person name="Rhind N."/>
            <person name="Chen Z."/>
            <person name="Yassour M."/>
            <person name="Thompson D.A."/>
            <person name="Haas B.J."/>
            <person name="Habib N."/>
            <person name="Wapinski I."/>
            <person name="Roy S."/>
            <person name="Lin M.F."/>
            <person name="Heiman D.I."/>
            <person name="Young S.K."/>
            <person name="Furuya K."/>
            <person name="Guo Y."/>
            <person name="Pidoux A."/>
            <person name="Chen H.M."/>
            <person name="Robbertse B."/>
            <person name="Goldberg J.M."/>
            <person name="Aoki K."/>
            <person name="Bayne E.H."/>
            <person name="Berlin A.M."/>
            <person name="Desjardins C.A."/>
            <person name="Dobbs E."/>
            <person name="Dukaj L."/>
            <person name="Fan L."/>
            <person name="FitzGerald M.G."/>
            <person name="French C."/>
            <person name="Gujja S."/>
            <person name="Hansen K."/>
            <person name="Keifenheim D."/>
            <person name="Levin J.Z."/>
            <person name="Mosher R.A."/>
            <person name="Mueller C.A."/>
            <person name="Pfiffner J."/>
            <person name="Priest M."/>
            <person name="Russ C."/>
            <person name="Smialowska A."/>
            <person name="Swoboda P."/>
            <person name="Sykes S.M."/>
            <person name="Vaughn M."/>
            <person name="Vengrova S."/>
            <person name="Yoder R."/>
            <person name="Zeng Q."/>
            <person name="Allshire R."/>
            <person name="Baulcombe D."/>
            <person name="Birren B.W."/>
            <person name="Brown W."/>
            <person name="Ekwall K."/>
            <person name="Kellis M."/>
            <person name="Leatherwood J."/>
            <person name="Levin H."/>
            <person name="Margalit H."/>
            <person name="Martienssen R."/>
            <person name="Nieduszynski C.A."/>
            <person name="Spatafora J.W."/>
            <person name="Friedman N."/>
            <person name="Dalgaard J.Z."/>
            <person name="Baumann P."/>
            <person name="Niki H."/>
            <person name="Regev A."/>
            <person name="Nusbaum C."/>
        </authorList>
    </citation>
    <scope>NUCLEOTIDE SEQUENCE [LARGE SCALE GENOMIC DNA]</scope>
    <source>
        <strain evidence="8">yFS275 / FY16936</strain>
    </source>
</reference>
<evidence type="ECO:0000313" key="6">
    <source>
        <dbReference type="EMBL" id="EEB05735.2"/>
    </source>
</evidence>
<dbReference type="PROSITE" id="PS50303">
    <property type="entry name" value="PUM_HD"/>
    <property type="match status" value="1"/>
</dbReference>
<feature type="repeat" description="Pumilio" evidence="2">
    <location>
        <begin position="387"/>
        <end position="422"/>
    </location>
</feature>
<dbReference type="SUPFAM" id="SSF48371">
    <property type="entry name" value="ARM repeat"/>
    <property type="match status" value="1"/>
</dbReference>
<protein>
    <submittedName>
        <fullName evidence="6">RNA-binding protein Mcp2</fullName>
    </submittedName>
</protein>
<dbReference type="InterPro" id="IPR033133">
    <property type="entry name" value="PUM-HD"/>
</dbReference>
<dbReference type="Proteomes" id="UP000001744">
    <property type="component" value="Unassembled WGS sequence"/>
</dbReference>
<feature type="repeat" description="Pumilio" evidence="2">
    <location>
        <begin position="579"/>
        <end position="614"/>
    </location>
</feature>
<evidence type="ECO:0000256" key="2">
    <source>
        <dbReference type="PROSITE-ProRule" id="PRU00317"/>
    </source>
</evidence>
<dbReference type="OrthoDB" id="668540at2759"/>
<dbReference type="AlphaFoldDB" id="B6JWI4"/>
<evidence type="ECO:0000256" key="4">
    <source>
        <dbReference type="SAM" id="MobiDB-lite"/>
    </source>
</evidence>
<evidence type="ECO:0000259" key="5">
    <source>
        <dbReference type="PROSITE" id="PS50303"/>
    </source>
</evidence>
<dbReference type="GeneID" id="7052176"/>
<dbReference type="CDD" id="cd07920">
    <property type="entry name" value="Pumilio"/>
    <property type="match status" value="1"/>
</dbReference>
<keyword evidence="1" id="KW-0677">Repeat</keyword>
<dbReference type="STRING" id="402676.B6JWI4"/>
<gene>
    <name evidence="7" type="primary">mpf2</name>
    <name evidence="6" type="ORF">SJAG_00759</name>
</gene>
<feature type="compositionally biased region" description="Polar residues" evidence="4">
    <location>
        <begin position="1"/>
        <end position="20"/>
    </location>
</feature>
<feature type="coiled-coil region" evidence="3">
    <location>
        <begin position="39"/>
        <end position="66"/>
    </location>
</feature>
<evidence type="ECO:0000256" key="3">
    <source>
        <dbReference type="SAM" id="Coils"/>
    </source>
</evidence>